<evidence type="ECO:0000259" key="6">
    <source>
        <dbReference type="SMART" id="SM00900"/>
    </source>
</evidence>
<comment type="caution">
    <text evidence="7">The sequence shown here is derived from an EMBL/GenBank/DDBJ whole genome shotgun (WGS) entry which is preliminary data.</text>
</comment>
<dbReference type="GO" id="GO:0009055">
    <property type="term" value="F:electron transfer activity"/>
    <property type="evidence" value="ECO:0007669"/>
    <property type="project" value="InterPro"/>
</dbReference>
<keyword evidence="3" id="KW-0285">Flavoprotein</keyword>
<dbReference type="GO" id="GO:0010181">
    <property type="term" value="F:FMN binding"/>
    <property type="evidence" value="ECO:0007669"/>
    <property type="project" value="InterPro"/>
</dbReference>
<keyword evidence="1" id="KW-0813">Transport</keyword>
<dbReference type="Pfam" id="PF04205">
    <property type="entry name" value="FMN_bind"/>
    <property type="match status" value="1"/>
</dbReference>
<accession>A0A9D1PUP5</accession>
<evidence type="ECO:0000256" key="3">
    <source>
        <dbReference type="ARBA" id="ARBA00022630"/>
    </source>
</evidence>
<dbReference type="PANTHER" id="PTHR36118">
    <property type="entry name" value="ION-TRANSLOCATING OXIDOREDUCTASE COMPLEX SUBUNIT G"/>
    <property type="match status" value="1"/>
</dbReference>
<dbReference type="SMART" id="SM00900">
    <property type="entry name" value="FMN_bind"/>
    <property type="match status" value="1"/>
</dbReference>
<evidence type="ECO:0000313" key="7">
    <source>
        <dbReference type="EMBL" id="HIV99440.1"/>
    </source>
</evidence>
<dbReference type="GO" id="GO:0005886">
    <property type="term" value="C:plasma membrane"/>
    <property type="evidence" value="ECO:0007669"/>
    <property type="project" value="InterPro"/>
</dbReference>
<evidence type="ECO:0000256" key="5">
    <source>
        <dbReference type="ARBA" id="ARBA00022982"/>
    </source>
</evidence>
<evidence type="ECO:0000256" key="4">
    <source>
        <dbReference type="ARBA" id="ARBA00022643"/>
    </source>
</evidence>
<keyword evidence="2" id="KW-0597">Phosphoprotein</keyword>
<dbReference type="InterPro" id="IPR010209">
    <property type="entry name" value="Ion_transpt_RnfG/RsxG"/>
</dbReference>
<dbReference type="Proteomes" id="UP000823936">
    <property type="component" value="Unassembled WGS sequence"/>
</dbReference>
<keyword evidence="4" id="KW-0288">FMN</keyword>
<protein>
    <submittedName>
        <fullName evidence="7">FMN-binding protein</fullName>
    </submittedName>
</protein>
<organism evidence="7 8">
    <name type="scientific">Candidatus Ornithospirochaeta avicola</name>
    <dbReference type="NCBI Taxonomy" id="2840896"/>
    <lineage>
        <taxon>Bacteria</taxon>
        <taxon>Pseudomonadati</taxon>
        <taxon>Spirochaetota</taxon>
        <taxon>Spirochaetia</taxon>
        <taxon>Spirochaetales</taxon>
        <taxon>Spirochaetaceae</taxon>
        <taxon>Spirochaetaceae incertae sedis</taxon>
        <taxon>Candidatus Ornithospirochaeta</taxon>
    </lineage>
</organism>
<evidence type="ECO:0000256" key="1">
    <source>
        <dbReference type="ARBA" id="ARBA00022448"/>
    </source>
</evidence>
<dbReference type="GO" id="GO:0022900">
    <property type="term" value="P:electron transport chain"/>
    <property type="evidence" value="ECO:0007669"/>
    <property type="project" value="InterPro"/>
</dbReference>
<reference evidence="7" key="2">
    <citation type="submission" date="2021-04" db="EMBL/GenBank/DDBJ databases">
        <authorList>
            <person name="Gilroy R."/>
        </authorList>
    </citation>
    <scope>NUCLEOTIDE SEQUENCE</scope>
    <source>
        <strain evidence="7">Gambia11-129</strain>
    </source>
</reference>
<sequence>MKTILKTGFILFAICALSAGLCGIVNSITAPRIAINEENTKMLSMQSVASGYEMGSEIDSMDEDILSVIPLYENGEEKGYILEIITSGYGGEMTVIASFYTDGELIKAELGTNSETPGLGKKAENESYMMMFRGLGGSSPLPSSKSNLSAENQEVVSGASITFNGISEALRNGSEYVKSLGGGV</sequence>
<feature type="domain" description="FMN-binding" evidence="6">
    <location>
        <begin position="88"/>
        <end position="177"/>
    </location>
</feature>
<gene>
    <name evidence="7" type="ORF">IAB12_06675</name>
</gene>
<reference evidence="7" key="1">
    <citation type="journal article" date="2021" name="PeerJ">
        <title>Extensive microbial diversity within the chicken gut microbiome revealed by metagenomics and culture.</title>
        <authorList>
            <person name="Gilroy R."/>
            <person name="Ravi A."/>
            <person name="Getino M."/>
            <person name="Pursley I."/>
            <person name="Horton D.L."/>
            <person name="Alikhan N.F."/>
            <person name="Baker D."/>
            <person name="Gharbi K."/>
            <person name="Hall N."/>
            <person name="Watson M."/>
            <person name="Adriaenssens E.M."/>
            <person name="Foster-Nyarko E."/>
            <person name="Jarju S."/>
            <person name="Secka A."/>
            <person name="Antonio M."/>
            <person name="Oren A."/>
            <person name="Chaudhuri R.R."/>
            <person name="La Ragione R."/>
            <person name="Hildebrand F."/>
            <person name="Pallen M.J."/>
        </authorList>
    </citation>
    <scope>NUCLEOTIDE SEQUENCE</scope>
    <source>
        <strain evidence="7">Gambia11-129</strain>
    </source>
</reference>
<dbReference type="PANTHER" id="PTHR36118:SF1">
    <property type="entry name" value="ION-TRANSLOCATING OXIDOREDUCTASE COMPLEX SUBUNIT G"/>
    <property type="match status" value="1"/>
</dbReference>
<dbReference type="AlphaFoldDB" id="A0A9D1PUP5"/>
<keyword evidence="5" id="KW-0249">Electron transport</keyword>
<evidence type="ECO:0000313" key="8">
    <source>
        <dbReference type="Proteomes" id="UP000823936"/>
    </source>
</evidence>
<evidence type="ECO:0000256" key="2">
    <source>
        <dbReference type="ARBA" id="ARBA00022553"/>
    </source>
</evidence>
<proteinExistence type="predicted"/>
<dbReference type="InterPro" id="IPR007329">
    <property type="entry name" value="FMN-bd"/>
</dbReference>
<name>A0A9D1PUP5_9SPIO</name>
<dbReference type="EMBL" id="DXHU01000023">
    <property type="protein sequence ID" value="HIV99440.1"/>
    <property type="molecule type" value="Genomic_DNA"/>
</dbReference>